<dbReference type="PANTHER" id="PTHR21020">
    <property type="entry name" value="ZINC FINGER PROTEIN 800"/>
    <property type="match status" value="1"/>
</dbReference>
<sequence>MTKATAKSKNKKPLQTTLGKAPVCISDEVDLSHVQKPIDTSIFGLREVLTLFKTATEEVQNYVTYECDIMYECRICRTIFRSLANFVLHKRKYCRELYGRKKYAFSNESLGDTTIYIVSDEEEKGVQAKEQSVNGEKVHDLLPNDVKDTDNDDVKIKNKRSLCTILPRLIDKQESALITEECLKDTSGETKPFTTEVKNNIILQSICDSKSGVFQTRLESNDQEFDYMRTEVMEIHNVLENNEAVIGNDGKIVRSDYAKDSVLKNNLTCTKCDEIFSTKKTLRCHVKYRHNSSRQLYKCTDCSDTFANTWGVFRHLYKAHRKTPAQVKKLRSQICNNLISRSEHLDIKNNEEFGDKVIGVQEKLDLENKQWLNDLEGDNDLQICGGCGRKFERKAALNSHSHFCTKRIALCNSIKENTVKRLQEEKGKIPKITKVSELEEKNMTDGLRRRKPLVAHKILRFDYYKDDIPKIEEFKQQDSNTAINLKSSVELIQENVQTVTEEAAINKDCESATKAESVENVQAQTNLPKVVEEKTDLDPCETVVTKTDVLSITEECGNKRKSKDSDKSTTGAKRKCKDWHALHSKSINYVDREKNTCLPCSKVFKCNKALMRHMAGHFNWSRYQCNACEYRSYQKSKCENHVEKVHEIRDKDALNSYVLRMSHKRTVELSTDFICYVKKCNNGTTEYKQSENMDSIKIAEETSGVNEDTGKISANKQESNTSCENPTHPEVEESNTSAPEDSSVRKMIMEVIFGSDLKPLETENKDNEETENKDDEENKNKDNEESEYRDDEETKNKDEETENKDNEDTEITLESVIEEDRDLNKIDETSNHIDAQETAPTLTFKDSRPVRNRTATIKKDFLYDMTQLLKSKPTKPKGSIDFVRKQKPIKIYARNTKSSSTPQTKLVNNKSFNNNTNNKSITTNSNTS</sequence>
<gene>
    <name evidence="4" type="ORF">RN001_006825</name>
</gene>
<feature type="compositionally biased region" description="Low complexity" evidence="2">
    <location>
        <begin position="908"/>
        <end position="928"/>
    </location>
</feature>
<dbReference type="SUPFAM" id="SSF57667">
    <property type="entry name" value="beta-beta-alpha zinc fingers"/>
    <property type="match status" value="1"/>
</dbReference>
<name>A0AAN7PLJ1_9COLE</name>
<dbReference type="EMBL" id="JARPUR010000002">
    <property type="protein sequence ID" value="KAK4883506.1"/>
    <property type="molecule type" value="Genomic_DNA"/>
</dbReference>
<reference evidence="5" key="1">
    <citation type="submission" date="2023-01" db="EMBL/GenBank/DDBJ databases">
        <title>Key to firefly adult light organ development and bioluminescence: homeobox transcription factors regulate luciferase expression and transportation to peroxisome.</title>
        <authorList>
            <person name="Fu X."/>
        </authorList>
    </citation>
    <scope>NUCLEOTIDE SEQUENCE [LARGE SCALE GENOMIC DNA]</scope>
</reference>
<dbReference type="Gene3D" id="3.30.160.60">
    <property type="entry name" value="Classic Zinc Finger"/>
    <property type="match status" value="2"/>
</dbReference>
<feature type="compositionally biased region" description="Acidic residues" evidence="2">
    <location>
        <begin position="807"/>
        <end position="821"/>
    </location>
</feature>
<evidence type="ECO:0000313" key="5">
    <source>
        <dbReference type="Proteomes" id="UP001353858"/>
    </source>
</evidence>
<evidence type="ECO:0000256" key="2">
    <source>
        <dbReference type="SAM" id="MobiDB-lite"/>
    </source>
</evidence>
<evidence type="ECO:0000259" key="3">
    <source>
        <dbReference type="PROSITE" id="PS50157"/>
    </source>
</evidence>
<dbReference type="PANTHER" id="PTHR21020:SF0">
    <property type="entry name" value="ZINC FINGER PROTEIN 800"/>
    <property type="match status" value="1"/>
</dbReference>
<accession>A0AAN7PLJ1</accession>
<dbReference type="InterPro" id="IPR036236">
    <property type="entry name" value="Znf_C2H2_sf"/>
</dbReference>
<keyword evidence="1" id="KW-0862">Zinc</keyword>
<dbReference type="PROSITE" id="PS00028">
    <property type="entry name" value="ZINC_FINGER_C2H2_1"/>
    <property type="match status" value="3"/>
</dbReference>
<dbReference type="InterPro" id="IPR039149">
    <property type="entry name" value="ZNF800"/>
</dbReference>
<comment type="caution">
    <text evidence="4">The sequence shown here is derived from an EMBL/GenBank/DDBJ whole genome shotgun (WGS) entry which is preliminary data.</text>
</comment>
<feature type="region of interest" description="Disordered" evidence="2">
    <location>
        <begin position="701"/>
        <end position="837"/>
    </location>
</feature>
<keyword evidence="1" id="KW-0479">Metal-binding</keyword>
<feature type="region of interest" description="Disordered" evidence="2">
    <location>
        <begin position="891"/>
        <end position="928"/>
    </location>
</feature>
<dbReference type="AlphaFoldDB" id="A0AAN7PLJ1"/>
<feature type="compositionally biased region" description="Polar residues" evidence="2">
    <location>
        <begin position="712"/>
        <end position="725"/>
    </location>
</feature>
<organism evidence="4 5">
    <name type="scientific">Aquatica leii</name>
    <dbReference type="NCBI Taxonomy" id="1421715"/>
    <lineage>
        <taxon>Eukaryota</taxon>
        <taxon>Metazoa</taxon>
        <taxon>Ecdysozoa</taxon>
        <taxon>Arthropoda</taxon>
        <taxon>Hexapoda</taxon>
        <taxon>Insecta</taxon>
        <taxon>Pterygota</taxon>
        <taxon>Neoptera</taxon>
        <taxon>Endopterygota</taxon>
        <taxon>Coleoptera</taxon>
        <taxon>Polyphaga</taxon>
        <taxon>Elateriformia</taxon>
        <taxon>Elateroidea</taxon>
        <taxon>Lampyridae</taxon>
        <taxon>Luciolinae</taxon>
        <taxon>Aquatica</taxon>
    </lineage>
</organism>
<proteinExistence type="predicted"/>
<feature type="compositionally biased region" description="Basic and acidic residues" evidence="2">
    <location>
        <begin position="822"/>
        <end position="835"/>
    </location>
</feature>
<feature type="domain" description="C2H2-type" evidence="3">
    <location>
        <begin position="297"/>
        <end position="325"/>
    </location>
</feature>
<keyword evidence="5" id="KW-1185">Reference proteome</keyword>
<dbReference type="InterPro" id="IPR013087">
    <property type="entry name" value="Znf_C2H2_type"/>
</dbReference>
<feature type="compositionally biased region" description="Basic and acidic residues" evidence="2">
    <location>
        <begin position="758"/>
        <end position="767"/>
    </location>
</feature>
<protein>
    <recommendedName>
        <fullName evidence="3">C2H2-type domain-containing protein</fullName>
    </recommendedName>
</protein>
<evidence type="ECO:0000313" key="4">
    <source>
        <dbReference type="EMBL" id="KAK4883506.1"/>
    </source>
</evidence>
<dbReference type="Proteomes" id="UP001353858">
    <property type="component" value="Unassembled WGS sequence"/>
</dbReference>
<feature type="domain" description="C2H2-type" evidence="3">
    <location>
        <begin position="267"/>
        <end position="295"/>
    </location>
</feature>
<feature type="compositionally biased region" description="Polar residues" evidence="2">
    <location>
        <begin position="895"/>
        <end position="907"/>
    </location>
</feature>
<dbReference type="GO" id="GO:0008270">
    <property type="term" value="F:zinc ion binding"/>
    <property type="evidence" value="ECO:0007669"/>
    <property type="project" value="UniProtKB-KW"/>
</dbReference>
<dbReference type="SMART" id="SM00355">
    <property type="entry name" value="ZnF_C2H2"/>
    <property type="match status" value="6"/>
</dbReference>
<evidence type="ECO:0000256" key="1">
    <source>
        <dbReference type="PROSITE-ProRule" id="PRU00042"/>
    </source>
</evidence>
<feature type="compositionally biased region" description="Basic and acidic residues" evidence="2">
    <location>
        <begin position="792"/>
        <end position="806"/>
    </location>
</feature>
<keyword evidence="1" id="KW-0863">Zinc-finger</keyword>
<dbReference type="PROSITE" id="PS50157">
    <property type="entry name" value="ZINC_FINGER_C2H2_2"/>
    <property type="match status" value="2"/>
</dbReference>